<sequence>MTDSTYDGLPKSIKRHTVELELVKHHFDYSDVDMYMYIRKDNGKPYGDGMWRTEQRMSEWLERTRIFR</sequence>
<dbReference type="KEGG" id="vg:77936579"/>
<protein>
    <submittedName>
        <fullName evidence="1">Uncharacterized protein</fullName>
    </submittedName>
</protein>
<name>A0A5B8WIW2_9CAUD</name>
<organism evidence="1 2">
    <name type="scientific">Arthrobacter phage Qui</name>
    <dbReference type="NCBI Taxonomy" id="2603260"/>
    <lineage>
        <taxon>Viruses</taxon>
        <taxon>Duplodnaviria</taxon>
        <taxon>Heunggongvirae</taxon>
        <taxon>Uroviricota</taxon>
        <taxon>Caudoviricetes</taxon>
        <taxon>Quivirus</taxon>
        <taxon>Quivirus qui</taxon>
    </lineage>
</organism>
<evidence type="ECO:0000313" key="1">
    <source>
        <dbReference type="EMBL" id="QED11707.1"/>
    </source>
</evidence>
<proteinExistence type="predicted"/>
<dbReference type="RefSeq" id="YP_010660585.1">
    <property type="nucleotide sequence ID" value="NC_070877.1"/>
</dbReference>
<dbReference type="EMBL" id="MN183282">
    <property type="protein sequence ID" value="QED11707.1"/>
    <property type="molecule type" value="Genomic_DNA"/>
</dbReference>
<accession>A0A5B8WIW2</accession>
<reference evidence="1 2" key="1">
    <citation type="submission" date="2019-07" db="EMBL/GenBank/DDBJ databases">
        <authorList>
            <person name="Abdullah A."/>
            <person name="Lima G.C."/>
            <person name="Cuneo C.K."/>
            <person name="Ennest D.C."/>
            <person name="Fritz K.J."/>
            <person name="Johnson B.T."/>
            <person name="Larson S.M."/>
            <person name="Lemunyete M.N."/>
            <person name="Murray M.B."/>
            <person name="Osmond D.E."/>
            <person name="Patras K.A."/>
            <person name="Ransibrahmanakul S."/>
            <person name="Simpson K.A."/>
            <person name="Thull B.S."/>
            <person name="Wetzel S."/>
            <person name="Bonilla J.A."/>
            <person name="Klyczek K."/>
            <person name="Garlena R.A."/>
            <person name="Russell D.A."/>
            <person name="Pope W.H."/>
            <person name="Jacobs-Sera D."/>
            <person name="Hatfull G.F."/>
        </authorList>
    </citation>
    <scope>NUCLEOTIDE SEQUENCE [LARGE SCALE GENOMIC DNA]</scope>
</reference>
<dbReference type="GeneID" id="77936579"/>
<keyword evidence="2" id="KW-1185">Reference proteome</keyword>
<dbReference type="Proteomes" id="UP000321915">
    <property type="component" value="Segment"/>
</dbReference>
<gene>
    <name evidence="1" type="primary">219</name>
    <name evidence="1" type="ORF">SEA_QUI_219</name>
</gene>
<evidence type="ECO:0000313" key="2">
    <source>
        <dbReference type="Proteomes" id="UP000321915"/>
    </source>
</evidence>